<name>A0A1I4HSZ6_9FIRM</name>
<dbReference type="GO" id="GO:0008168">
    <property type="term" value="F:methyltransferase activity"/>
    <property type="evidence" value="ECO:0007669"/>
    <property type="project" value="UniProtKB-KW"/>
</dbReference>
<dbReference type="Proteomes" id="UP000199520">
    <property type="component" value="Unassembled WGS sequence"/>
</dbReference>
<gene>
    <name evidence="1" type="ORF">SAMN04490355_100522</name>
</gene>
<evidence type="ECO:0000313" key="1">
    <source>
        <dbReference type="EMBL" id="SFL45262.1"/>
    </source>
</evidence>
<dbReference type="OrthoDB" id="1665499at2"/>
<dbReference type="RefSeq" id="WP_090933019.1">
    <property type="nucleotide sequence ID" value="NZ_FOTS01000005.1"/>
</dbReference>
<dbReference type="AlphaFoldDB" id="A0A1I4HSZ6"/>
<dbReference type="GO" id="GO:0032259">
    <property type="term" value="P:methylation"/>
    <property type="evidence" value="ECO:0007669"/>
    <property type="project" value="UniProtKB-KW"/>
</dbReference>
<organism evidence="1 2">
    <name type="scientific">Pelosinus propionicus DSM 13327</name>
    <dbReference type="NCBI Taxonomy" id="1123291"/>
    <lineage>
        <taxon>Bacteria</taxon>
        <taxon>Bacillati</taxon>
        <taxon>Bacillota</taxon>
        <taxon>Negativicutes</taxon>
        <taxon>Selenomonadales</taxon>
        <taxon>Sporomusaceae</taxon>
        <taxon>Pelosinus</taxon>
    </lineage>
</organism>
<dbReference type="PANTHER" id="PTHR43861">
    <property type="entry name" value="TRANS-ACONITATE 2-METHYLTRANSFERASE-RELATED"/>
    <property type="match status" value="1"/>
</dbReference>
<keyword evidence="1" id="KW-0489">Methyltransferase</keyword>
<protein>
    <submittedName>
        <fullName evidence="1">Methyltransferase domain-containing protein</fullName>
    </submittedName>
</protein>
<dbReference type="Gene3D" id="3.40.50.150">
    <property type="entry name" value="Vaccinia Virus protein VP39"/>
    <property type="match status" value="1"/>
</dbReference>
<dbReference type="CDD" id="cd02440">
    <property type="entry name" value="AdoMet_MTases"/>
    <property type="match status" value="1"/>
</dbReference>
<accession>A0A1I4HSZ6</accession>
<evidence type="ECO:0000313" key="2">
    <source>
        <dbReference type="Proteomes" id="UP000199520"/>
    </source>
</evidence>
<proteinExistence type="predicted"/>
<dbReference type="SUPFAM" id="SSF53335">
    <property type="entry name" value="S-adenosyl-L-methionine-dependent methyltransferases"/>
    <property type="match status" value="1"/>
</dbReference>
<sequence length="240" mass="27709">MKNELDEHVIAYEGKTIYDFDNEILLNWYPRRIIELTKETDSILELGLGHGFTAHIFSKIYKKYCVLEGSPAVIKNFRKNFSNCELQIIETYFESFKSNEKFDVIVMGFILEHVENPVRILNHFKQFLSPNGKIFIAVPNAEAMNRRLGRYAGFLADMQELSQNDLDLGHKRFYTVDSLKKEMKDTGFSIERIEGIYLKPFTTSQILSLNLDKKVIEGLCEMGINYPELSCGILAEGKIK</sequence>
<keyword evidence="1" id="KW-0808">Transferase</keyword>
<dbReference type="InterPro" id="IPR029063">
    <property type="entry name" value="SAM-dependent_MTases_sf"/>
</dbReference>
<reference evidence="2" key="1">
    <citation type="submission" date="2016-10" db="EMBL/GenBank/DDBJ databases">
        <authorList>
            <person name="Varghese N."/>
            <person name="Submissions S."/>
        </authorList>
    </citation>
    <scope>NUCLEOTIDE SEQUENCE [LARGE SCALE GENOMIC DNA]</scope>
    <source>
        <strain evidence="2">DSM 13327</strain>
    </source>
</reference>
<dbReference type="Pfam" id="PF13489">
    <property type="entry name" value="Methyltransf_23"/>
    <property type="match status" value="1"/>
</dbReference>
<dbReference type="STRING" id="1123291.SAMN04490355_100522"/>
<keyword evidence="2" id="KW-1185">Reference proteome</keyword>
<dbReference type="EMBL" id="FOTS01000005">
    <property type="protein sequence ID" value="SFL45262.1"/>
    <property type="molecule type" value="Genomic_DNA"/>
</dbReference>